<dbReference type="RefSeq" id="WP_345370823.1">
    <property type="nucleotide sequence ID" value="NZ_BAABJX010000024.1"/>
</dbReference>
<dbReference type="InterPro" id="IPR011050">
    <property type="entry name" value="Pectin_lyase_fold/virulence"/>
</dbReference>
<keyword evidence="2" id="KW-1185">Reference proteome</keyword>
<dbReference type="SUPFAM" id="SSF51126">
    <property type="entry name" value="Pectin lyase-like"/>
    <property type="match status" value="1"/>
</dbReference>
<reference evidence="2" key="1">
    <citation type="journal article" date="2019" name="Int. J. Syst. Evol. Microbiol.">
        <title>The Global Catalogue of Microorganisms (GCM) 10K type strain sequencing project: providing services to taxonomists for standard genome sequencing and annotation.</title>
        <authorList>
            <consortium name="The Broad Institute Genomics Platform"/>
            <consortium name="The Broad Institute Genome Sequencing Center for Infectious Disease"/>
            <person name="Wu L."/>
            <person name="Ma J."/>
        </authorList>
    </citation>
    <scope>NUCLEOTIDE SEQUENCE [LARGE SCALE GENOMIC DNA]</scope>
    <source>
        <strain evidence="2">JCM 18326</strain>
    </source>
</reference>
<protein>
    <recommendedName>
        <fullName evidence="3">Right handed beta helix domain-containing protein</fullName>
    </recommendedName>
</protein>
<accession>A0ABP9DC95</accession>
<evidence type="ECO:0000313" key="1">
    <source>
        <dbReference type="EMBL" id="GAA4831794.1"/>
    </source>
</evidence>
<comment type="caution">
    <text evidence="1">The sequence shown here is derived from an EMBL/GenBank/DDBJ whole genome shotgun (WGS) entry which is preliminary data.</text>
</comment>
<dbReference type="Proteomes" id="UP001500298">
    <property type="component" value="Unassembled WGS sequence"/>
</dbReference>
<name>A0ABP9DC95_9BACT</name>
<evidence type="ECO:0008006" key="3">
    <source>
        <dbReference type="Google" id="ProtNLM"/>
    </source>
</evidence>
<organism evidence="1 2">
    <name type="scientific">Algivirga pacifica</name>
    <dbReference type="NCBI Taxonomy" id="1162670"/>
    <lineage>
        <taxon>Bacteria</taxon>
        <taxon>Pseudomonadati</taxon>
        <taxon>Bacteroidota</taxon>
        <taxon>Cytophagia</taxon>
        <taxon>Cytophagales</taxon>
        <taxon>Flammeovirgaceae</taxon>
        <taxon>Algivirga</taxon>
    </lineage>
</organism>
<gene>
    <name evidence="1" type="ORF">GCM10023331_16320</name>
</gene>
<proteinExistence type="predicted"/>
<sequence>MKKLFTLLTPVVLLLLWGNTAYASKWRVNSNQNIDAHFHSIGEACHSSSVQSGDTLYVEGSSFSYGDVTLNKSLVLIGPGYFLHDNENTSAFPLEAQFRNFKVTEEAAHSVIMGLSIYGTFYLGSSNIALSRNLIQYLSIGHNGTSHISASNCLISQNYIDGEVYINSKPADGIIITNNIIKGNLSAYYANYSRSQSAVIARYNYVGEYIMLNNSIIEYNIVKGHLNSMQVASATNTSILETTSKGSCHNRITANFCSWENGRENSVNWQRVFVAKVPKIDREFEFSQNPFQGNIDIKKLGPFGGKSPYVLSGLPPVPVIYHAEIAPVGTKKEGLSVFLQIKTQD</sequence>
<evidence type="ECO:0000313" key="2">
    <source>
        <dbReference type="Proteomes" id="UP001500298"/>
    </source>
</evidence>
<dbReference type="EMBL" id="BAABJX010000024">
    <property type="protein sequence ID" value="GAA4831794.1"/>
    <property type="molecule type" value="Genomic_DNA"/>
</dbReference>